<reference evidence="1 2" key="1">
    <citation type="submission" date="2019-04" db="EMBL/GenBank/DDBJ databases">
        <title>Chromosome genome assembly for Takifugu flavidus.</title>
        <authorList>
            <person name="Xiao S."/>
        </authorList>
    </citation>
    <scope>NUCLEOTIDE SEQUENCE [LARGE SCALE GENOMIC DNA]</scope>
    <source>
        <strain evidence="1">HTHZ2018</strain>
        <tissue evidence="1">Muscle</tissue>
    </source>
</reference>
<comment type="caution">
    <text evidence="1">The sequence shown here is derived from an EMBL/GenBank/DDBJ whole genome shotgun (WGS) entry which is preliminary data.</text>
</comment>
<proteinExistence type="predicted"/>
<name>A0A5C6P6H6_9TELE</name>
<gene>
    <name evidence="1" type="ORF">D4764_14G0004140</name>
</gene>
<dbReference type="AlphaFoldDB" id="A0A5C6P6H6"/>
<evidence type="ECO:0000313" key="1">
    <source>
        <dbReference type="EMBL" id="TWW74411.1"/>
    </source>
</evidence>
<protein>
    <submittedName>
        <fullName evidence="1">Uncharacterized protein</fullName>
    </submittedName>
</protein>
<organism evidence="1 2">
    <name type="scientific">Takifugu flavidus</name>
    <name type="common">sansaifugu</name>
    <dbReference type="NCBI Taxonomy" id="433684"/>
    <lineage>
        <taxon>Eukaryota</taxon>
        <taxon>Metazoa</taxon>
        <taxon>Chordata</taxon>
        <taxon>Craniata</taxon>
        <taxon>Vertebrata</taxon>
        <taxon>Euteleostomi</taxon>
        <taxon>Actinopterygii</taxon>
        <taxon>Neopterygii</taxon>
        <taxon>Teleostei</taxon>
        <taxon>Neoteleostei</taxon>
        <taxon>Acanthomorphata</taxon>
        <taxon>Eupercaria</taxon>
        <taxon>Tetraodontiformes</taxon>
        <taxon>Tetradontoidea</taxon>
        <taxon>Tetraodontidae</taxon>
        <taxon>Takifugu</taxon>
    </lineage>
</organism>
<evidence type="ECO:0000313" key="2">
    <source>
        <dbReference type="Proteomes" id="UP000324091"/>
    </source>
</evidence>
<dbReference type="EMBL" id="RHFK02000006">
    <property type="protein sequence ID" value="TWW74411.1"/>
    <property type="molecule type" value="Genomic_DNA"/>
</dbReference>
<keyword evidence="2" id="KW-1185">Reference proteome</keyword>
<dbReference type="Proteomes" id="UP000324091">
    <property type="component" value="Chromosome 14"/>
</dbReference>
<accession>A0A5C6P6H6</accession>
<sequence length="288" mass="33311">MRRRHLSIGARTTVAQRLPVDYQKRVAIFRTYCRDKITAPSHITNMDEIPLTFDIPLTHKVVKKGPARWRYVQRAPPQAVPLDPPGALDPLALNTNPFLGPFPSGAQYRNYHMQDNTVQMYPLIQVANPQAGVQGQDPTILVYRTWTPEDCKKACDDVTLPQMDVELCIQDIRQLLRSYHTNGTETQQVLMCVNGKKWGTVRGDWVPVDPATQQPWQPGSQELNDRLDRLYERMRTTFTRRADYSAITATRQKTDESFEDYSMRMKDVFRKIVEFRMRKNQKVPTNSS</sequence>